<name>A0A6I4J3T3_9SPHN</name>
<comment type="caution">
    <text evidence="2">The sequence shown here is derived from an EMBL/GenBank/DDBJ whole genome shotgun (WGS) entry which is preliminary data.</text>
</comment>
<dbReference type="AlphaFoldDB" id="A0A6I4J3T3"/>
<proteinExistence type="predicted"/>
<keyword evidence="3" id="KW-1185">Reference proteome</keyword>
<sequence length="104" mass="12035">MFVAIYWWRVHPGKEQQFRAAWRRGTELITAKYGSLGSRLHRDGEGRFIGVAEWPDEATWRAAFDAKMVYDDPETRAAFVDAIAEAPREPLLLMEVTDDLYTSR</sequence>
<dbReference type="EMBL" id="WQMS01000014">
    <property type="protein sequence ID" value="MVO78738.1"/>
    <property type="molecule type" value="Genomic_DNA"/>
</dbReference>
<organism evidence="2 3">
    <name type="scientific">Sphingomonas horti</name>
    <dbReference type="NCBI Taxonomy" id="2682842"/>
    <lineage>
        <taxon>Bacteria</taxon>
        <taxon>Pseudomonadati</taxon>
        <taxon>Pseudomonadota</taxon>
        <taxon>Alphaproteobacteria</taxon>
        <taxon>Sphingomonadales</taxon>
        <taxon>Sphingomonadaceae</taxon>
        <taxon>Sphingomonas</taxon>
    </lineage>
</organism>
<dbReference type="Pfam" id="PF03992">
    <property type="entry name" value="ABM"/>
    <property type="match status" value="1"/>
</dbReference>
<dbReference type="Proteomes" id="UP000441389">
    <property type="component" value="Unassembled WGS sequence"/>
</dbReference>
<accession>A0A6I4J3T3</accession>
<keyword evidence="2" id="KW-0560">Oxidoreductase</keyword>
<dbReference type="SUPFAM" id="SSF54909">
    <property type="entry name" value="Dimeric alpha+beta barrel"/>
    <property type="match status" value="1"/>
</dbReference>
<protein>
    <submittedName>
        <fullName evidence="2">Antibiotic biosynthesis monooxygenase</fullName>
    </submittedName>
</protein>
<dbReference type="InterPro" id="IPR007138">
    <property type="entry name" value="ABM_dom"/>
</dbReference>
<keyword evidence="2" id="KW-0503">Monooxygenase</keyword>
<dbReference type="RefSeq" id="WP_157027699.1">
    <property type="nucleotide sequence ID" value="NZ_WQMS01000014.1"/>
</dbReference>
<evidence type="ECO:0000259" key="1">
    <source>
        <dbReference type="Pfam" id="PF03992"/>
    </source>
</evidence>
<dbReference type="GO" id="GO:0004497">
    <property type="term" value="F:monooxygenase activity"/>
    <property type="evidence" value="ECO:0007669"/>
    <property type="project" value="UniProtKB-KW"/>
</dbReference>
<evidence type="ECO:0000313" key="3">
    <source>
        <dbReference type="Proteomes" id="UP000441389"/>
    </source>
</evidence>
<dbReference type="Gene3D" id="3.30.70.100">
    <property type="match status" value="1"/>
</dbReference>
<dbReference type="InterPro" id="IPR011008">
    <property type="entry name" value="Dimeric_a/b-barrel"/>
</dbReference>
<gene>
    <name evidence="2" type="ORF">GON01_12440</name>
</gene>
<reference evidence="2 3" key="1">
    <citation type="submission" date="2019-12" db="EMBL/GenBank/DDBJ databases">
        <authorList>
            <person name="Huq M.A."/>
        </authorList>
    </citation>
    <scope>NUCLEOTIDE SEQUENCE [LARGE SCALE GENOMIC DNA]</scope>
    <source>
        <strain evidence="2 3">MAH-20</strain>
    </source>
</reference>
<feature type="domain" description="ABM" evidence="1">
    <location>
        <begin position="1"/>
        <end position="65"/>
    </location>
</feature>
<evidence type="ECO:0000313" key="2">
    <source>
        <dbReference type="EMBL" id="MVO78738.1"/>
    </source>
</evidence>